<keyword evidence="11" id="KW-0963">Cytoplasm</keyword>
<comment type="subcellular location">
    <subcellularLocation>
        <location evidence="11">Cytoplasm</location>
    </subcellularLocation>
</comment>
<feature type="binding site" evidence="11">
    <location>
        <position position="361"/>
    </location>
    <ligand>
        <name>ATP</name>
        <dbReference type="ChEBI" id="CHEBI:30616"/>
    </ligand>
</feature>
<dbReference type="Gene3D" id="3.40.50.300">
    <property type="entry name" value="P-loop containing nucleotide triphosphate hydrolases"/>
    <property type="match status" value="1"/>
</dbReference>
<evidence type="ECO:0000256" key="1">
    <source>
        <dbReference type="ARBA" id="ARBA00004842"/>
    </source>
</evidence>
<dbReference type="Gene3D" id="3.40.50.720">
    <property type="entry name" value="NAD(P)-binding Rossmann-like Domain"/>
    <property type="match status" value="1"/>
</dbReference>
<comment type="pathway">
    <text evidence="1 11">Metabolic intermediate biosynthesis; chorismate biosynthesis; chorismate from D-erythrose 4-phosphate and phosphoenolpyruvate: step 5/7.</text>
</comment>
<keyword evidence="9 11" id="KW-0057">Aromatic amino acid biosynthesis</keyword>
<dbReference type="Pfam" id="PF08501">
    <property type="entry name" value="Shikimate_dh_N"/>
    <property type="match status" value="1"/>
</dbReference>
<accession>A0ABR7NF41</accession>
<feature type="binding site" evidence="11">
    <location>
        <position position="264"/>
    </location>
    <ligand>
        <name>Mg(2+)</name>
        <dbReference type="ChEBI" id="CHEBI:18420"/>
    </ligand>
</feature>
<comment type="caution">
    <text evidence="13">The sequence shown here is derived from an EMBL/GenBank/DDBJ whole genome shotgun (WGS) entry which is preliminary data.</text>
</comment>
<dbReference type="InterPro" id="IPR022893">
    <property type="entry name" value="Shikimate_DH_fam"/>
</dbReference>
<keyword evidence="7 11" id="KW-0418">Kinase</keyword>
<evidence type="ECO:0000256" key="7">
    <source>
        <dbReference type="ARBA" id="ARBA00022777"/>
    </source>
</evidence>
<keyword evidence="4 11" id="KW-0028">Amino-acid biosynthesis</keyword>
<dbReference type="InterPro" id="IPR000623">
    <property type="entry name" value="Shikimate_kinase/TSH1"/>
</dbReference>
<comment type="cofactor">
    <cofactor evidence="11">
        <name>Mg(2+)</name>
        <dbReference type="ChEBI" id="CHEBI:18420"/>
    </cofactor>
    <text evidence="11">Binds 1 Mg(2+) ion per subunit.</text>
</comment>
<proteinExistence type="inferred from homology"/>
<evidence type="ECO:0000256" key="2">
    <source>
        <dbReference type="ARBA" id="ARBA00004871"/>
    </source>
</evidence>
<dbReference type="Proteomes" id="UP000658131">
    <property type="component" value="Unassembled WGS sequence"/>
</dbReference>
<organism evidence="13 14">
    <name type="scientific">Yanshouia hominis</name>
    <dbReference type="NCBI Taxonomy" id="2763673"/>
    <lineage>
        <taxon>Bacteria</taxon>
        <taxon>Bacillati</taxon>
        <taxon>Bacillota</taxon>
        <taxon>Clostridia</taxon>
        <taxon>Eubacteriales</taxon>
        <taxon>Oscillospiraceae</taxon>
        <taxon>Yanshouia</taxon>
    </lineage>
</organism>
<dbReference type="PANTHER" id="PTHR21089:SF1">
    <property type="entry name" value="BIFUNCTIONAL 3-DEHYDROQUINATE DEHYDRATASE_SHIKIMATE DEHYDROGENASE, CHLOROPLASTIC"/>
    <property type="match status" value="1"/>
</dbReference>
<dbReference type="EC" id="2.7.1.71" evidence="3 11"/>
<feature type="binding site" evidence="11">
    <location>
        <position position="328"/>
    </location>
    <ligand>
        <name>substrate</name>
    </ligand>
</feature>
<dbReference type="CDD" id="cd01065">
    <property type="entry name" value="NAD_bind_Shikimate_DH"/>
    <property type="match status" value="1"/>
</dbReference>
<evidence type="ECO:0000256" key="4">
    <source>
        <dbReference type="ARBA" id="ARBA00022605"/>
    </source>
</evidence>
<reference evidence="13 14" key="1">
    <citation type="submission" date="2020-08" db="EMBL/GenBank/DDBJ databases">
        <title>Genome public.</title>
        <authorList>
            <person name="Liu C."/>
            <person name="Sun Q."/>
        </authorList>
    </citation>
    <scope>NUCLEOTIDE SEQUENCE [LARGE SCALE GENOMIC DNA]</scope>
    <source>
        <strain evidence="13 14">BX1</strain>
    </source>
</reference>
<evidence type="ECO:0000259" key="12">
    <source>
        <dbReference type="Pfam" id="PF08501"/>
    </source>
</evidence>
<dbReference type="SUPFAM" id="SSF53223">
    <property type="entry name" value="Aminoacid dehydrogenase-like, N-terminal domain"/>
    <property type="match status" value="1"/>
</dbReference>
<feature type="domain" description="Shikimate dehydrogenase substrate binding N-terminal" evidence="12">
    <location>
        <begin position="5"/>
        <end position="79"/>
    </location>
</feature>
<comment type="function">
    <text evidence="11">Catalyzes the specific phosphorylation of the 3-hydroxyl group of shikimic acid using ATP as a cosubstrate.</text>
</comment>
<dbReference type="InterPro" id="IPR023000">
    <property type="entry name" value="Shikimate_kinase_CS"/>
</dbReference>
<feature type="binding site" evidence="11">
    <location>
        <position position="282"/>
    </location>
    <ligand>
        <name>substrate</name>
    </ligand>
</feature>
<feature type="binding site" evidence="11">
    <location>
        <position position="306"/>
    </location>
    <ligand>
        <name>substrate</name>
    </ligand>
</feature>
<keyword evidence="8 11" id="KW-0067">ATP-binding</keyword>
<evidence type="ECO:0000256" key="11">
    <source>
        <dbReference type="HAMAP-Rule" id="MF_00109"/>
    </source>
</evidence>
<keyword evidence="11" id="KW-0460">Magnesium</keyword>
<dbReference type="CDD" id="cd00464">
    <property type="entry name" value="SK"/>
    <property type="match status" value="1"/>
</dbReference>
<dbReference type="EMBL" id="JACRTB010000001">
    <property type="protein sequence ID" value="MBC8574810.1"/>
    <property type="molecule type" value="Genomic_DNA"/>
</dbReference>
<evidence type="ECO:0000256" key="5">
    <source>
        <dbReference type="ARBA" id="ARBA00022679"/>
    </source>
</evidence>
<dbReference type="SUPFAM" id="SSF52540">
    <property type="entry name" value="P-loop containing nucleoside triphosphate hydrolases"/>
    <property type="match status" value="1"/>
</dbReference>
<protein>
    <recommendedName>
        <fullName evidence="3 11">Shikimate kinase</fullName>
        <shortName evidence="11">SK</shortName>
        <ecNumber evidence="3 11">2.7.1.71</ecNumber>
    </recommendedName>
</protein>
<keyword evidence="5 11" id="KW-0808">Transferase</keyword>
<dbReference type="HAMAP" id="MF_00109">
    <property type="entry name" value="Shikimate_kinase"/>
    <property type="match status" value="1"/>
</dbReference>
<dbReference type="InterPro" id="IPR013708">
    <property type="entry name" value="Shikimate_DH-bd_N"/>
</dbReference>
<comment type="catalytic activity">
    <reaction evidence="10 11">
        <text>shikimate + ATP = 3-phosphoshikimate + ADP + H(+)</text>
        <dbReference type="Rhea" id="RHEA:13121"/>
        <dbReference type="ChEBI" id="CHEBI:15378"/>
        <dbReference type="ChEBI" id="CHEBI:30616"/>
        <dbReference type="ChEBI" id="CHEBI:36208"/>
        <dbReference type="ChEBI" id="CHEBI:145989"/>
        <dbReference type="ChEBI" id="CHEBI:456216"/>
        <dbReference type="EC" id="2.7.1.71"/>
    </reaction>
</comment>
<comment type="pathway">
    <text evidence="2">Metabolic intermediate biosynthesis; chorismate biosynthesis; chorismate from D-erythrose 4-phosphate and phosphoenolpyruvate: step 4/7.</text>
</comment>
<name>A0ABR7NF41_9FIRM</name>
<dbReference type="RefSeq" id="WP_262398509.1">
    <property type="nucleotide sequence ID" value="NZ_JACRTB010000001.1"/>
</dbReference>
<feature type="binding site" evidence="11">
    <location>
        <begin position="260"/>
        <end position="265"/>
    </location>
    <ligand>
        <name>ATP</name>
        <dbReference type="ChEBI" id="CHEBI:30616"/>
    </ligand>
</feature>
<keyword evidence="14" id="KW-1185">Reference proteome</keyword>
<dbReference type="InterPro" id="IPR027417">
    <property type="entry name" value="P-loop_NTPase"/>
</dbReference>
<dbReference type="InterPro" id="IPR036291">
    <property type="entry name" value="NAD(P)-bd_dom_sf"/>
</dbReference>
<evidence type="ECO:0000256" key="3">
    <source>
        <dbReference type="ARBA" id="ARBA00012154"/>
    </source>
</evidence>
<comment type="similarity">
    <text evidence="11">Belongs to the shikimate kinase family.</text>
</comment>
<sequence length="416" mass="45016">MQYGLIGERLGHSYSRRIHEQLAGYAYELRSVAREEIDAFLTARDFQGLNVTIPYKRTVIPYCDELSPAARKIGSVNTLVLRNGRLFGDNTDYAGFLYLAGRTGISFAGKKVLVCGSGGTSLTARTAARDSGAREVVVLSRGGEENYQNAPLRHADAEILVNTTPLGMFPNLGGKAVSLSDFPQLEGVLDVVYNPLRTALILEARERGIRCAGGLAMLVAQAKYSAEQFAGHPIPDGRIDEIERGLRRELSNLVLIGMPGSGKTTLGRACAGALGREFVDADALIVQRAGRPIPEIFAQQGEAGFRQLESECLASLALRTGLVIATGGGAVLRRENVAALRANGTLIRLLRPLGELPVEGRPLSQGSPLEKLAKEREPFYATACDHAVENQGSIETVRDRILEAWNEVLSHERSEH</sequence>
<dbReference type="PANTHER" id="PTHR21089">
    <property type="entry name" value="SHIKIMATE DEHYDROGENASE"/>
    <property type="match status" value="1"/>
</dbReference>
<dbReference type="Pfam" id="PF01202">
    <property type="entry name" value="SKI"/>
    <property type="match status" value="1"/>
</dbReference>
<dbReference type="PROSITE" id="PS01128">
    <property type="entry name" value="SHIKIMATE_KINASE"/>
    <property type="match status" value="1"/>
</dbReference>
<dbReference type="Gene3D" id="3.40.50.10860">
    <property type="entry name" value="Leucine Dehydrogenase, chain A, domain 1"/>
    <property type="match status" value="1"/>
</dbReference>
<gene>
    <name evidence="11" type="primary">aroK</name>
    <name evidence="13" type="ORF">H8717_00075</name>
</gene>
<dbReference type="InterPro" id="IPR046346">
    <property type="entry name" value="Aminoacid_DH-like_N_sf"/>
</dbReference>
<dbReference type="InterPro" id="IPR031322">
    <property type="entry name" value="Shikimate/glucono_kinase"/>
</dbReference>
<evidence type="ECO:0000256" key="6">
    <source>
        <dbReference type="ARBA" id="ARBA00022741"/>
    </source>
</evidence>
<evidence type="ECO:0000256" key="10">
    <source>
        <dbReference type="ARBA" id="ARBA00048567"/>
    </source>
</evidence>
<dbReference type="SUPFAM" id="SSF51735">
    <property type="entry name" value="NAD(P)-binding Rossmann-fold domains"/>
    <property type="match status" value="1"/>
</dbReference>
<evidence type="ECO:0000313" key="13">
    <source>
        <dbReference type="EMBL" id="MBC8574810.1"/>
    </source>
</evidence>
<feature type="binding site" evidence="11">
    <location>
        <position position="376"/>
    </location>
    <ligand>
        <name>substrate</name>
    </ligand>
</feature>
<keyword evidence="6 11" id="KW-0547">Nucleotide-binding</keyword>
<dbReference type="PRINTS" id="PR01100">
    <property type="entry name" value="SHIKIMTKNASE"/>
</dbReference>
<evidence type="ECO:0000256" key="9">
    <source>
        <dbReference type="ARBA" id="ARBA00023141"/>
    </source>
</evidence>
<keyword evidence="11" id="KW-0479">Metal-binding</keyword>
<evidence type="ECO:0000256" key="8">
    <source>
        <dbReference type="ARBA" id="ARBA00022840"/>
    </source>
</evidence>
<comment type="caution">
    <text evidence="11">Lacks conserved residue(s) required for the propagation of feature annotation.</text>
</comment>
<evidence type="ECO:0000313" key="14">
    <source>
        <dbReference type="Proteomes" id="UP000658131"/>
    </source>
</evidence>
<comment type="subunit">
    <text evidence="11">Monomer.</text>
</comment>